<comment type="domain">
    <text evidence="5">The RxLR-dEER motif acts to carry the protein into the host cell cytoplasm through binding to cell surface phosphatidylinositol-3-phosphate.</text>
</comment>
<accession>A0A8T1VWC5</accession>
<dbReference type="OrthoDB" id="10409877at2759"/>
<keyword evidence="4 5" id="KW-0732">Signal</keyword>
<evidence type="ECO:0000313" key="6">
    <source>
        <dbReference type="EMBL" id="KAG7385226.1"/>
    </source>
</evidence>
<dbReference type="Proteomes" id="UP000694044">
    <property type="component" value="Unassembled WGS sequence"/>
</dbReference>
<proteinExistence type="inferred from homology"/>
<evidence type="ECO:0000313" key="7">
    <source>
        <dbReference type="Proteomes" id="UP000694044"/>
    </source>
</evidence>
<evidence type="ECO:0000256" key="1">
    <source>
        <dbReference type="ARBA" id="ARBA00004613"/>
    </source>
</evidence>
<feature type="signal peptide" evidence="5">
    <location>
        <begin position="1"/>
        <end position="18"/>
    </location>
</feature>
<gene>
    <name evidence="6" type="ORF">PHYPSEUDO_001695</name>
</gene>
<keyword evidence="3 5" id="KW-0964">Secreted</keyword>
<comment type="similarity">
    <text evidence="2 5">Belongs to the RxLR effector family.</text>
</comment>
<comment type="caution">
    <text evidence="6">The sequence shown here is derived from an EMBL/GenBank/DDBJ whole genome shotgun (WGS) entry which is preliminary data.</text>
</comment>
<name>A0A8T1VWC5_9STRA</name>
<feature type="chain" id="PRO_5041013888" description="RxLR effector protein" evidence="5">
    <location>
        <begin position="19"/>
        <end position="132"/>
    </location>
</feature>
<dbReference type="Pfam" id="PF16810">
    <property type="entry name" value="RXLR"/>
    <property type="match status" value="1"/>
</dbReference>
<evidence type="ECO:0000256" key="2">
    <source>
        <dbReference type="ARBA" id="ARBA00010400"/>
    </source>
</evidence>
<keyword evidence="7" id="KW-1185">Reference proteome</keyword>
<dbReference type="EMBL" id="JAGDFM010000126">
    <property type="protein sequence ID" value="KAG7385226.1"/>
    <property type="molecule type" value="Genomic_DNA"/>
</dbReference>
<dbReference type="GO" id="GO:0005576">
    <property type="term" value="C:extracellular region"/>
    <property type="evidence" value="ECO:0007669"/>
    <property type="project" value="UniProtKB-SubCell"/>
</dbReference>
<organism evidence="6 7">
    <name type="scientific">Phytophthora pseudosyringae</name>
    <dbReference type="NCBI Taxonomy" id="221518"/>
    <lineage>
        <taxon>Eukaryota</taxon>
        <taxon>Sar</taxon>
        <taxon>Stramenopiles</taxon>
        <taxon>Oomycota</taxon>
        <taxon>Peronosporomycetes</taxon>
        <taxon>Peronosporales</taxon>
        <taxon>Peronosporaceae</taxon>
        <taxon>Phytophthora</taxon>
    </lineage>
</organism>
<sequence length="132" mass="14772">MRLRYVFFATLVASLAGATNVQVSASDGAKMMTSGPPTSAKALGIEVDAIDERRHLRYHTSSGGDNFEQSSNDASEETRNTLYTTLFPTWYAAGKTPTTVFAELKNPTISHKNWPIYKSYKTYYDTYHIVYP</sequence>
<comment type="subcellular location">
    <subcellularLocation>
        <location evidence="1 5">Secreted</location>
    </subcellularLocation>
</comment>
<protein>
    <recommendedName>
        <fullName evidence="5">RxLR effector protein</fullName>
    </recommendedName>
</protein>
<comment type="function">
    <text evidence="5">Effector that suppresses plant defense responses during pathogen infection.</text>
</comment>
<dbReference type="AlphaFoldDB" id="A0A8T1VWC5"/>
<reference evidence="6" key="1">
    <citation type="submission" date="2021-02" db="EMBL/GenBank/DDBJ databases">
        <authorList>
            <person name="Palmer J.M."/>
        </authorList>
    </citation>
    <scope>NUCLEOTIDE SEQUENCE</scope>
    <source>
        <strain evidence="6">SCRP734</strain>
    </source>
</reference>
<evidence type="ECO:0000256" key="5">
    <source>
        <dbReference type="RuleBase" id="RU367124"/>
    </source>
</evidence>
<evidence type="ECO:0000256" key="4">
    <source>
        <dbReference type="ARBA" id="ARBA00022729"/>
    </source>
</evidence>
<evidence type="ECO:0000256" key="3">
    <source>
        <dbReference type="ARBA" id="ARBA00022525"/>
    </source>
</evidence>
<dbReference type="InterPro" id="IPR031825">
    <property type="entry name" value="RXLR"/>
</dbReference>